<sequence length="284" mass="30619">MDPPELTWPGGRKVAVMITAAVELWSEGHWPSYAPMAAAWPLPGVPDSHSASWSEYGATTGVWRLLDLLDRRGVTATFGVNGLVAERFPDAVRAVADAGHEVAAHSYAQDVVPACLDADEERANLVRSVDVLHGVTGHRPTGWLSPRATASPRTADLLAEHGFTWSGDHNDRELPHVLRTAHGPLVAIMHSDFSDVRGAAAGPRTYRDVHLDLLEHLLDAPGTGILNLTVHAHVGGRPAQAAMFDRILASIRLAGDDVWVTTHQRVAEHVLATTRHHEGNTTSP</sequence>
<protein>
    <submittedName>
        <fullName evidence="2">Polysaccharide deacetylase</fullName>
    </submittedName>
</protein>
<feature type="domain" description="NodB homology" evidence="1">
    <location>
        <begin position="48"/>
        <end position="284"/>
    </location>
</feature>
<dbReference type="GO" id="GO:0016810">
    <property type="term" value="F:hydrolase activity, acting on carbon-nitrogen (but not peptide) bonds"/>
    <property type="evidence" value="ECO:0007669"/>
    <property type="project" value="InterPro"/>
</dbReference>
<evidence type="ECO:0000313" key="3">
    <source>
        <dbReference type="Proteomes" id="UP000239494"/>
    </source>
</evidence>
<dbReference type="Proteomes" id="UP000239494">
    <property type="component" value="Unassembled WGS sequence"/>
</dbReference>
<dbReference type="Pfam" id="PF01522">
    <property type="entry name" value="Polysacc_deac_1"/>
    <property type="match status" value="1"/>
</dbReference>
<proteinExistence type="predicted"/>
<evidence type="ECO:0000259" key="1">
    <source>
        <dbReference type="PROSITE" id="PS51677"/>
    </source>
</evidence>
<dbReference type="PANTHER" id="PTHR43123">
    <property type="entry name" value="POLYSACCHARIDE DEACETYLASE-RELATED"/>
    <property type="match status" value="1"/>
</dbReference>
<dbReference type="InterPro" id="IPR002509">
    <property type="entry name" value="NODB_dom"/>
</dbReference>
<comment type="caution">
    <text evidence="2">The sequence shown here is derived from an EMBL/GenBank/DDBJ whole genome shotgun (WGS) entry which is preliminary data.</text>
</comment>
<dbReference type="RefSeq" id="WP_245886213.1">
    <property type="nucleotide sequence ID" value="NZ_PVTF01000002.1"/>
</dbReference>
<dbReference type="Gene3D" id="3.20.20.370">
    <property type="entry name" value="Glycoside hydrolase/deacetylase"/>
    <property type="match status" value="1"/>
</dbReference>
<accession>A0A2T0TGM0</accession>
<keyword evidence="3" id="KW-1185">Reference proteome</keyword>
<dbReference type="CDD" id="cd10916">
    <property type="entry name" value="CE4_PuuE_HpPgdA_like"/>
    <property type="match status" value="1"/>
</dbReference>
<evidence type="ECO:0000313" key="2">
    <source>
        <dbReference type="EMBL" id="PRY44837.1"/>
    </source>
</evidence>
<reference evidence="2 3" key="1">
    <citation type="submission" date="2018-03" db="EMBL/GenBank/DDBJ databases">
        <title>Genomic Encyclopedia of Archaeal and Bacterial Type Strains, Phase II (KMG-II): from individual species to whole genera.</title>
        <authorList>
            <person name="Goeker M."/>
        </authorList>
    </citation>
    <scope>NUCLEOTIDE SEQUENCE [LARGE SCALE GENOMIC DNA]</scope>
    <source>
        <strain evidence="2 3">DSM 44720</strain>
    </source>
</reference>
<dbReference type="InterPro" id="IPR011330">
    <property type="entry name" value="Glyco_hydro/deAcase_b/a-brl"/>
</dbReference>
<gene>
    <name evidence="2" type="ORF">CLV43_102402</name>
</gene>
<dbReference type="PANTHER" id="PTHR43123:SF1">
    <property type="entry name" value="POLYSACCHARIDE DEACETYLASE-RELATED"/>
    <property type="match status" value="1"/>
</dbReference>
<dbReference type="EMBL" id="PVTF01000002">
    <property type="protein sequence ID" value="PRY44837.1"/>
    <property type="molecule type" value="Genomic_DNA"/>
</dbReference>
<dbReference type="PROSITE" id="PS51677">
    <property type="entry name" value="NODB"/>
    <property type="match status" value="1"/>
</dbReference>
<dbReference type="AlphaFoldDB" id="A0A2T0TGM0"/>
<dbReference type="SUPFAM" id="SSF88713">
    <property type="entry name" value="Glycoside hydrolase/deacetylase"/>
    <property type="match status" value="1"/>
</dbReference>
<name>A0A2T0TGM0_9PSEU</name>
<dbReference type="GO" id="GO:0005975">
    <property type="term" value="P:carbohydrate metabolic process"/>
    <property type="evidence" value="ECO:0007669"/>
    <property type="project" value="InterPro"/>
</dbReference>
<organism evidence="2 3">
    <name type="scientific">Umezawaea tangerina</name>
    <dbReference type="NCBI Taxonomy" id="84725"/>
    <lineage>
        <taxon>Bacteria</taxon>
        <taxon>Bacillati</taxon>
        <taxon>Actinomycetota</taxon>
        <taxon>Actinomycetes</taxon>
        <taxon>Pseudonocardiales</taxon>
        <taxon>Pseudonocardiaceae</taxon>
        <taxon>Umezawaea</taxon>
    </lineage>
</organism>